<protein>
    <submittedName>
        <fullName evidence="1">Uncharacterized protein</fullName>
    </submittedName>
</protein>
<dbReference type="RefSeq" id="WP_309151930.1">
    <property type="nucleotide sequence ID" value="NZ_CP133568.1"/>
</dbReference>
<accession>A0ABY9P9M8</accession>
<evidence type="ECO:0000313" key="2">
    <source>
        <dbReference type="Proteomes" id="UP001229313"/>
    </source>
</evidence>
<organism evidence="1 2">
    <name type="scientific">Lysobacter yananisis</name>
    <dbReference type="NCBI Taxonomy" id="1003114"/>
    <lineage>
        <taxon>Bacteria</taxon>
        <taxon>Pseudomonadati</taxon>
        <taxon>Pseudomonadota</taxon>
        <taxon>Gammaproteobacteria</taxon>
        <taxon>Lysobacterales</taxon>
        <taxon>Lysobacteraceae</taxon>
        <taxon>Lysobacter</taxon>
    </lineage>
</organism>
<reference evidence="1 2" key="1">
    <citation type="submission" date="2023-08" db="EMBL/GenBank/DDBJ databases">
        <title>The whole genome sequence of Lysobacter yananisis.</title>
        <authorList>
            <person name="Sun H."/>
        </authorList>
    </citation>
    <scope>NUCLEOTIDE SEQUENCE [LARGE SCALE GENOMIC DNA]</scope>
    <source>
        <strain evidence="1 2">SNNU513</strain>
    </source>
</reference>
<proteinExistence type="predicted"/>
<keyword evidence="2" id="KW-1185">Reference proteome</keyword>
<dbReference type="EMBL" id="CP133568">
    <property type="protein sequence ID" value="WMT03073.1"/>
    <property type="molecule type" value="Genomic_DNA"/>
</dbReference>
<evidence type="ECO:0000313" key="1">
    <source>
        <dbReference type="EMBL" id="WMT03073.1"/>
    </source>
</evidence>
<sequence>MFDESKSMFARWLQRGIGTMFSLAVLSFAVTVGMKMIVASAANFVARHITMTPHPVDSILSGGNSVRLRRFAFLLTLAFCPLPAVAHKISPGVYAEVPYNNNPFLFCTLGMPKDGWVAVNWRTGTWKPITQYPNLRWVPTYVRICPAAARPAGGGQPYRPSDRAATS</sequence>
<dbReference type="Proteomes" id="UP001229313">
    <property type="component" value="Chromosome"/>
</dbReference>
<name>A0ABY9P9M8_9GAMM</name>
<gene>
    <name evidence="1" type="ORF">RDV84_24480</name>
</gene>